<protein>
    <submittedName>
        <fullName evidence="2">Alpha/beta-hydrolase</fullName>
    </submittedName>
</protein>
<dbReference type="AlphaFoldDB" id="A0A1J7IZ71"/>
<gene>
    <name evidence="2" type="ORF">CONLIGDRAFT_144063</name>
</gene>
<organism evidence="2 3">
    <name type="scientific">Coniochaeta ligniaria NRRL 30616</name>
    <dbReference type="NCBI Taxonomy" id="1408157"/>
    <lineage>
        <taxon>Eukaryota</taxon>
        <taxon>Fungi</taxon>
        <taxon>Dikarya</taxon>
        <taxon>Ascomycota</taxon>
        <taxon>Pezizomycotina</taxon>
        <taxon>Sordariomycetes</taxon>
        <taxon>Sordariomycetidae</taxon>
        <taxon>Coniochaetales</taxon>
        <taxon>Coniochaetaceae</taxon>
        <taxon>Coniochaeta</taxon>
    </lineage>
</organism>
<name>A0A1J7IZ71_9PEZI</name>
<proteinExistence type="predicted"/>
<keyword evidence="2" id="KW-0378">Hydrolase</keyword>
<dbReference type="GO" id="GO:0016020">
    <property type="term" value="C:membrane"/>
    <property type="evidence" value="ECO:0007669"/>
    <property type="project" value="TreeGrafter"/>
</dbReference>
<dbReference type="Proteomes" id="UP000182658">
    <property type="component" value="Unassembled WGS sequence"/>
</dbReference>
<dbReference type="STRING" id="1408157.A0A1J7IZ71"/>
<dbReference type="InterPro" id="IPR050266">
    <property type="entry name" value="AB_hydrolase_sf"/>
</dbReference>
<dbReference type="EMBL" id="KV875109">
    <property type="protein sequence ID" value="OIW22912.1"/>
    <property type="molecule type" value="Genomic_DNA"/>
</dbReference>
<evidence type="ECO:0000259" key="1">
    <source>
        <dbReference type="Pfam" id="PF00561"/>
    </source>
</evidence>
<feature type="domain" description="AB hydrolase-1" evidence="1">
    <location>
        <begin position="300"/>
        <end position="402"/>
    </location>
</feature>
<evidence type="ECO:0000313" key="3">
    <source>
        <dbReference type="Proteomes" id="UP000182658"/>
    </source>
</evidence>
<dbReference type="InterPro" id="IPR000073">
    <property type="entry name" value="AB_hydrolase_1"/>
</dbReference>
<dbReference type="Pfam" id="PF00561">
    <property type="entry name" value="Abhydrolase_1"/>
    <property type="match status" value="1"/>
</dbReference>
<dbReference type="GO" id="GO:0047372">
    <property type="term" value="F:monoacylglycerol lipase activity"/>
    <property type="evidence" value="ECO:0007669"/>
    <property type="project" value="TreeGrafter"/>
</dbReference>
<dbReference type="SUPFAM" id="SSF53474">
    <property type="entry name" value="alpha/beta-Hydrolases"/>
    <property type="match status" value="1"/>
</dbReference>
<dbReference type="GO" id="GO:0046464">
    <property type="term" value="P:acylglycerol catabolic process"/>
    <property type="evidence" value="ECO:0007669"/>
    <property type="project" value="TreeGrafter"/>
</dbReference>
<dbReference type="OrthoDB" id="2851338at2759"/>
<dbReference type="InParanoid" id="A0A1J7IZ71"/>
<keyword evidence="3" id="KW-1185">Reference proteome</keyword>
<accession>A0A1J7IZ71</accession>
<dbReference type="PANTHER" id="PTHR43798:SF33">
    <property type="entry name" value="HYDROLASE, PUTATIVE (AFU_ORTHOLOGUE AFUA_2G14860)-RELATED"/>
    <property type="match status" value="1"/>
</dbReference>
<reference evidence="2 3" key="1">
    <citation type="submission" date="2016-10" db="EMBL/GenBank/DDBJ databases">
        <title>Draft genome sequence of Coniochaeta ligniaria NRRL30616, a lignocellulolytic fungus for bioabatement of inhibitors in plant biomass hydrolysates.</title>
        <authorList>
            <consortium name="DOE Joint Genome Institute"/>
            <person name="Jimenez D.J."/>
            <person name="Hector R.E."/>
            <person name="Riley R."/>
            <person name="Sun H."/>
            <person name="Grigoriev I.V."/>
            <person name="Van Elsas J.D."/>
            <person name="Nichols N.N."/>
        </authorList>
    </citation>
    <scope>NUCLEOTIDE SEQUENCE [LARGE SCALE GENOMIC DNA]</scope>
    <source>
        <strain evidence="2 3">NRRL 30616</strain>
    </source>
</reference>
<dbReference type="InterPro" id="IPR029058">
    <property type="entry name" value="AB_hydrolase_fold"/>
</dbReference>
<evidence type="ECO:0000313" key="2">
    <source>
        <dbReference type="EMBL" id="OIW22912.1"/>
    </source>
</evidence>
<dbReference type="Gene3D" id="3.40.50.1820">
    <property type="entry name" value="alpha/beta hydrolase"/>
    <property type="match status" value="1"/>
</dbReference>
<dbReference type="PANTHER" id="PTHR43798">
    <property type="entry name" value="MONOACYLGLYCEROL LIPASE"/>
    <property type="match status" value="1"/>
</dbReference>
<sequence>MEAPRHRQNLIEMAGPGMLYVTMQPQPGLSLDQFHEWYNNEHGPTRLRLPQIFTNGLRYKATDGVEPTFLAVYDITSMSHLETPTYTSLRENRSPREAQTIGQVDVKRSFLDLVSTKASDSFVPIEQLTDEEAEGTVLVAVELTLKDVAGAEEEVTKWNQEEHIPMLSKVPGWLRTRLFQTSSLEGGKRKLVSLHEYAKTNGLGGPEHKASMSTAWREEVFSKCIDQKARRTYSLFYVFGPGPRDLSSLSRLPDSAAFTSADGINSTTPGSSPVITSAIATGDGLTIPYRLEGNPSPSAPTIAFCNSLLTSLHMWDPFVALLKAHRPQFRILRYDFRGRHGIPSPPVPSTLNILSDDISTLLSALRIQRLHALIGVSMGGATTLKFALKFPEKLDRFVTCDFNVASSEANTKAWKERIAVAESTSADGSPGIQTLARQTVERWFHPHTMTEKKDTAEWITQMVASNDVEGFRYGCPALWDYNMKEELKSCKVPGLLVVGDGDGKGALVKAMDGFKDKVGSQGTELKIVPLAGHLPMCESPRDFFDAVQEFL</sequence>